<evidence type="ECO:0000256" key="8">
    <source>
        <dbReference type="ARBA" id="ARBA00022927"/>
    </source>
</evidence>
<dbReference type="SMART" id="SM00382">
    <property type="entry name" value="AAA"/>
    <property type="match status" value="1"/>
</dbReference>
<evidence type="ECO:0000313" key="18">
    <source>
        <dbReference type="Proteomes" id="UP000509568"/>
    </source>
</evidence>
<dbReference type="Pfam" id="PF00448">
    <property type="entry name" value="SRP54"/>
    <property type="match status" value="1"/>
</dbReference>
<protein>
    <recommendedName>
        <fullName evidence="3 13">Flagellar biosynthesis protein FlhF</fullName>
    </recommendedName>
</protein>
<dbReference type="SMART" id="SM00962">
    <property type="entry name" value="SRP54"/>
    <property type="match status" value="1"/>
</dbReference>
<keyword evidence="4" id="KW-0813">Transport</keyword>
<keyword evidence="17" id="KW-0282">Flagellum</keyword>
<dbReference type="PANTHER" id="PTHR43134">
    <property type="entry name" value="SIGNAL RECOGNITION PARTICLE RECEPTOR SUBUNIT ALPHA"/>
    <property type="match status" value="1"/>
</dbReference>
<keyword evidence="18" id="KW-1185">Reference proteome</keyword>
<keyword evidence="8" id="KW-0653">Protein transport</keyword>
<evidence type="ECO:0000256" key="5">
    <source>
        <dbReference type="ARBA" id="ARBA00022475"/>
    </source>
</evidence>
<comment type="subcellular location">
    <subcellularLocation>
        <location evidence="1">Cell membrane</location>
        <topology evidence="1">Peripheral membrane protein</topology>
        <orientation evidence="1">Cytoplasmic side</orientation>
    </subcellularLocation>
</comment>
<evidence type="ECO:0000256" key="14">
    <source>
        <dbReference type="SAM" id="MobiDB-lite"/>
    </source>
</evidence>
<dbReference type="GO" id="GO:0006614">
    <property type="term" value="P:SRP-dependent cotranslational protein targeting to membrane"/>
    <property type="evidence" value="ECO:0007669"/>
    <property type="project" value="UniProtKB-UniRule"/>
</dbReference>
<feature type="region of interest" description="Disordered" evidence="14">
    <location>
        <begin position="63"/>
        <end position="89"/>
    </location>
</feature>
<evidence type="ECO:0000259" key="16">
    <source>
        <dbReference type="SMART" id="SM00962"/>
    </source>
</evidence>
<dbReference type="FunFam" id="3.40.50.300:FF:000695">
    <property type="entry name" value="Flagellar biosynthesis regulator FlhF"/>
    <property type="match status" value="1"/>
</dbReference>
<feature type="domain" description="SRP54-type proteins GTP-binding" evidence="16">
    <location>
        <begin position="203"/>
        <end position="401"/>
    </location>
</feature>
<evidence type="ECO:0000256" key="12">
    <source>
        <dbReference type="ARBA" id="ARBA00025337"/>
    </source>
</evidence>
<dbReference type="NCBIfam" id="TIGR03499">
    <property type="entry name" value="FlhF"/>
    <property type="match status" value="1"/>
</dbReference>
<dbReference type="InterPro" id="IPR000897">
    <property type="entry name" value="SRP54_GTPase_dom"/>
</dbReference>
<keyword evidence="17" id="KW-0966">Cell projection</keyword>
<evidence type="ECO:0000256" key="6">
    <source>
        <dbReference type="ARBA" id="ARBA00022741"/>
    </source>
</evidence>
<dbReference type="AlphaFoldDB" id="A0A7D5DB92"/>
<evidence type="ECO:0000256" key="2">
    <source>
        <dbReference type="ARBA" id="ARBA00008531"/>
    </source>
</evidence>
<sequence length="757" mass="81825">MGVQRFVGANSREAMHQVRLVLGEDALILSSRSVEEGVEIMAVADDTQPAPLSPRRAAAAYAHMSASGSAGTRKPAGEPAATLDTPGVQPREAVGAGLPVSFPATPMPAGDFAALSQLLRGEMEQMRQLLMQQQPSAPADDSRQALLRDLLGSGFSHCLSQELLDAAPALPGVDGPGRASWLAERLGARLSVLPDDGPLLEAGGIIALVGPTGVGKTTTTAKLAARFVMRHGADGLALVTTDSFRIGAHEQLRIYAELLGGEVHALGAEDNIEQLLASLSGKRLVIIDTVGMSQRDQRLLAQIKRLANGDSLVRLMLVLNAASHGDTLDEVVDTYRRAALNAGTTLRDCIISKCDEAPRLGPVLDVLIRHDLRLNYLSTGQQVPEDLHLADRPALMNQALTRERPSLYGAGPTALHGKGQQLDTLARNVLGHGRLLATLRASLHRQVDDFALLEQAWHMADLPASQQSQALARLLADTPVPNAANRQILWGAERPVVGATWKMPVLSFTAEGNLQIRPWLAHQLPIGTQPRLEWSSATLGGSRHLWAGSPSRELMQRLLEAGPTWLANAQRGQRVMQGGQSWTLAQLAERSASHGYRALRQRGRWVKLELGYLVVSLPTEPQRPVRAWFGTLRHCDSDQILGQRYWLADGNGNLAEQADSLSRVQVCESLPALTLRAWNILGERHGPLNADLRLFLATALAACACHLDQVEAEWGQAVRQQLLELSGKRRACSPLVLLESLLHLLTTRTAMARLAHE</sequence>
<dbReference type="InterPro" id="IPR020006">
    <property type="entry name" value="FlhF"/>
</dbReference>
<evidence type="ECO:0000256" key="1">
    <source>
        <dbReference type="ARBA" id="ARBA00004413"/>
    </source>
</evidence>
<dbReference type="RefSeq" id="WP_176572193.1">
    <property type="nucleotide sequence ID" value="NZ_CP056030.1"/>
</dbReference>
<evidence type="ECO:0000256" key="11">
    <source>
        <dbReference type="ARBA" id="ARBA00023225"/>
    </source>
</evidence>
<keyword evidence="7" id="KW-1005">Bacterial flagellum biogenesis</keyword>
<comment type="function">
    <text evidence="12">Necessary for flagellar biosynthesis. May be involved in translocation of the flagellum.</text>
</comment>
<reference evidence="17 18" key="1">
    <citation type="submission" date="2020-06" db="EMBL/GenBank/DDBJ databases">
        <title>Pseudomonas eucalypticola sp. nov., an endophyte of Eucalyptus dunnii leaves with biocontrol ability of eucalyptus leaf blight.</title>
        <authorList>
            <person name="Liu Y."/>
            <person name="Song Z."/>
            <person name="Zeng H."/>
            <person name="Lu M."/>
            <person name="Wang X."/>
            <person name="Lian X."/>
            <person name="Zhang Q."/>
        </authorList>
    </citation>
    <scope>NUCLEOTIDE SEQUENCE [LARGE SCALE GENOMIC DNA]</scope>
    <source>
        <strain evidence="17 18">NP-1</strain>
    </source>
</reference>
<dbReference type="EMBL" id="CP056030">
    <property type="protein sequence ID" value="QKZ07297.1"/>
    <property type="molecule type" value="Genomic_DNA"/>
</dbReference>
<dbReference type="PANTHER" id="PTHR43134:SF3">
    <property type="entry name" value="FLAGELLAR BIOSYNTHESIS PROTEIN FLHF"/>
    <property type="match status" value="1"/>
</dbReference>
<gene>
    <name evidence="17" type="primary">flhF</name>
    <name evidence="17" type="ORF">HWQ56_27350</name>
</gene>
<accession>A0A7D5DB92</accession>
<name>A0A7D5DB92_9PSED</name>
<keyword evidence="17" id="KW-0969">Cilium</keyword>
<dbReference type="GO" id="GO:0005525">
    <property type="term" value="F:GTP binding"/>
    <property type="evidence" value="ECO:0007669"/>
    <property type="project" value="UniProtKB-UniRule"/>
</dbReference>
<keyword evidence="6" id="KW-0547">Nucleotide-binding</keyword>
<dbReference type="Proteomes" id="UP000509568">
    <property type="component" value="Chromosome"/>
</dbReference>
<dbReference type="GO" id="GO:0005886">
    <property type="term" value="C:plasma membrane"/>
    <property type="evidence" value="ECO:0007669"/>
    <property type="project" value="UniProtKB-SubCell"/>
</dbReference>
<evidence type="ECO:0000256" key="9">
    <source>
        <dbReference type="ARBA" id="ARBA00023134"/>
    </source>
</evidence>
<comment type="similarity">
    <text evidence="2">Belongs to the GTP-binding SRP family.</text>
</comment>
<dbReference type="InterPro" id="IPR027417">
    <property type="entry name" value="P-loop_NTPase"/>
</dbReference>
<dbReference type="InterPro" id="IPR003593">
    <property type="entry name" value="AAA+_ATPase"/>
</dbReference>
<evidence type="ECO:0000256" key="13">
    <source>
        <dbReference type="NCBIfam" id="TIGR03499"/>
    </source>
</evidence>
<dbReference type="SUPFAM" id="SSF52540">
    <property type="entry name" value="P-loop containing nucleoside triphosphate hydrolases"/>
    <property type="match status" value="1"/>
</dbReference>
<evidence type="ECO:0000256" key="7">
    <source>
        <dbReference type="ARBA" id="ARBA00022795"/>
    </source>
</evidence>
<evidence type="ECO:0000256" key="4">
    <source>
        <dbReference type="ARBA" id="ARBA00022448"/>
    </source>
</evidence>
<dbReference type="GO" id="GO:0015031">
    <property type="term" value="P:protein transport"/>
    <property type="evidence" value="ECO:0007669"/>
    <property type="project" value="UniProtKB-KW"/>
</dbReference>
<evidence type="ECO:0000313" key="17">
    <source>
        <dbReference type="EMBL" id="QKZ07297.1"/>
    </source>
</evidence>
<dbReference type="GO" id="GO:0044781">
    <property type="term" value="P:bacterial-type flagellum organization"/>
    <property type="evidence" value="ECO:0007669"/>
    <property type="project" value="UniProtKB-UniRule"/>
</dbReference>
<dbReference type="GO" id="GO:0005047">
    <property type="term" value="F:signal recognition particle binding"/>
    <property type="evidence" value="ECO:0007669"/>
    <property type="project" value="TreeGrafter"/>
</dbReference>
<dbReference type="KEGG" id="pez:HWQ56_27350"/>
<evidence type="ECO:0000256" key="3">
    <source>
        <dbReference type="ARBA" id="ARBA00014919"/>
    </source>
</evidence>
<keyword evidence="5" id="KW-1003">Cell membrane</keyword>
<evidence type="ECO:0000259" key="15">
    <source>
        <dbReference type="SMART" id="SM00382"/>
    </source>
</evidence>
<keyword evidence="11" id="KW-1006">Bacterial flagellum protein export</keyword>
<proteinExistence type="inferred from homology"/>
<feature type="domain" description="AAA+ ATPase" evidence="15">
    <location>
        <begin position="202"/>
        <end position="355"/>
    </location>
</feature>
<dbReference type="Gene3D" id="3.40.50.300">
    <property type="entry name" value="P-loop containing nucleotide triphosphate hydrolases"/>
    <property type="match status" value="1"/>
</dbReference>
<dbReference type="CDD" id="cd17873">
    <property type="entry name" value="FlhF"/>
    <property type="match status" value="1"/>
</dbReference>
<keyword evidence="9" id="KW-0342">GTP-binding</keyword>
<evidence type="ECO:0000256" key="10">
    <source>
        <dbReference type="ARBA" id="ARBA00023136"/>
    </source>
</evidence>
<dbReference type="GO" id="GO:0003924">
    <property type="term" value="F:GTPase activity"/>
    <property type="evidence" value="ECO:0007669"/>
    <property type="project" value="UniProtKB-UniRule"/>
</dbReference>
<dbReference type="InterPro" id="IPR047040">
    <property type="entry name" value="FlhF__GTPase_dom"/>
</dbReference>
<organism evidence="17 18">
    <name type="scientific">Pseudomonas eucalypticola</name>
    <dbReference type="NCBI Taxonomy" id="2599595"/>
    <lineage>
        <taxon>Bacteria</taxon>
        <taxon>Pseudomonadati</taxon>
        <taxon>Pseudomonadota</taxon>
        <taxon>Gammaproteobacteria</taxon>
        <taxon>Pseudomonadales</taxon>
        <taxon>Pseudomonadaceae</taxon>
        <taxon>Pseudomonas</taxon>
    </lineage>
</organism>
<keyword evidence="10" id="KW-0472">Membrane</keyword>